<evidence type="ECO:0000313" key="5">
    <source>
        <dbReference type="EMBL" id="QHT69867.1"/>
    </source>
</evidence>
<comment type="catalytic activity">
    <reaction evidence="3">
        <text>[protein]-peptidylproline (omega=180) = [protein]-peptidylproline (omega=0)</text>
        <dbReference type="Rhea" id="RHEA:16237"/>
        <dbReference type="Rhea" id="RHEA-COMP:10747"/>
        <dbReference type="Rhea" id="RHEA-COMP:10748"/>
        <dbReference type="ChEBI" id="CHEBI:83833"/>
        <dbReference type="ChEBI" id="CHEBI:83834"/>
        <dbReference type="EC" id="5.2.1.8"/>
    </reaction>
</comment>
<dbReference type="AlphaFoldDB" id="A0A6C0GPN3"/>
<evidence type="ECO:0000313" key="6">
    <source>
        <dbReference type="Proteomes" id="UP000480178"/>
    </source>
</evidence>
<proteinExistence type="inferred from homology"/>
<evidence type="ECO:0000256" key="3">
    <source>
        <dbReference type="RuleBase" id="RU363019"/>
    </source>
</evidence>
<evidence type="ECO:0000256" key="2">
    <source>
        <dbReference type="ARBA" id="ARBA00023235"/>
    </source>
</evidence>
<sequence>MNKKLHYLLILSCVLLLAACGNSANDRLEKAYQKTLKKNTSEPSTVKDKSEPLLENPVTEKNAREVLTAYGKANPENQVIIHTRLGDIKIRLFEETPLHRANFIRLAKNKFYDQGEFNRVIKDFMIQGGDSDDRKMGINRYTVPIEPNAKFFHKRGAVAMAKFDSLAGSSSHYFFIVQGTKLKDSQLDAISKEFKLNLTPEQRQAYKTIGGVPQLDGRYTIFGEVTEGLDVVDKIASLKTDKREWPLEEVNIKMEVLPR</sequence>
<dbReference type="RefSeq" id="WP_162445850.1">
    <property type="nucleotide sequence ID" value="NZ_CP048222.1"/>
</dbReference>
<feature type="chain" id="PRO_5025712169" description="Peptidyl-prolyl cis-trans isomerase" evidence="3">
    <location>
        <begin position="25"/>
        <end position="259"/>
    </location>
</feature>
<comment type="similarity">
    <text evidence="3">Belongs to the cyclophilin-type PPIase family.</text>
</comment>
<protein>
    <recommendedName>
        <fullName evidence="3">Peptidyl-prolyl cis-trans isomerase</fullName>
        <shortName evidence="3">PPIase</shortName>
        <ecNumber evidence="3">5.2.1.8</ecNumber>
    </recommendedName>
</protein>
<dbReference type="EMBL" id="CP048222">
    <property type="protein sequence ID" value="QHT69867.1"/>
    <property type="molecule type" value="Genomic_DNA"/>
</dbReference>
<feature type="signal peptide" evidence="3">
    <location>
        <begin position="1"/>
        <end position="24"/>
    </location>
</feature>
<dbReference type="InterPro" id="IPR029000">
    <property type="entry name" value="Cyclophilin-like_dom_sf"/>
</dbReference>
<dbReference type="PANTHER" id="PTHR45625">
    <property type="entry name" value="PEPTIDYL-PROLYL CIS-TRANS ISOMERASE-RELATED"/>
    <property type="match status" value="1"/>
</dbReference>
<dbReference type="GO" id="GO:0003755">
    <property type="term" value="F:peptidyl-prolyl cis-trans isomerase activity"/>
    <property type="evidence" value="ECO:0007669"/>
    <property type="project" value="UniProtKB-UniRule"/>
</dbReference>
<dbReference type="EC" id="5.2.1.8" evidence="3"/>
<dbReference type="PROSITE" id="PS50072">
    <property type="entry name" value="CSA_PPIASE_2"/>
    <property type="match status" value="1"/>
</dbReference>
<dbReference type="KEGG" id="rhoz:GXP67_26075"/>
<dbReference type="Proteomes" id="UP000480178">
    <property type="component" value="Chromosome"/>
</dbReference>
<dbReference type="Gene3D" id="2.40.100.10">
    <property type="entry name" value="Cyclophilin-like"/>
    <property type="match status" value="1"/>
</dbReference>
<organism evidence="5 6">
    <name type="scientific">Rhodocytophaga rosea</name>
    <dbReference type="NCBI Taxonomy" id="2704465"/>
    <lineage>
        <taxon>Bacteria</taxon>
        <taxon>Pseudomonadati</taxon>
        <taxon>Bacteroidota</taxon>
        <taxon>Cytophagia</taxon>
        <taxon>Cytophagales</taxon>
        <taxon>Rhodocytophagaceae</taxon>
        <taxon>Rhodocytophaga</taxon>
    </lineage>
</organism>
<dbReference type="PRINTS" id="PR00153">
    <property type="entry name" value="CSAPPISMRASE"/>
</dbReference>
<name>A0A6C0GPN3_9BACT</name>
<dbReference type="InterPro" id="IPR044666">
    <property type="entry name" value="Cyclophilin_A-like"/>
</dbReference>
<dbReference type="CDD" id="cd00317">
    <property type="entry name" value="cyclophilin"/>
    <property type="match status" value="1"/>
</dbReference>
<keyword evidence="6" id="KW-1185">Reference proteome</keyword>
<evidence type="ECO:0000259" key="4">
    <source>
        <dbReference type="PROSITE" id="PS50072"/>
    </source>
</evidence>
<dbReference type="PANTHER" id="PTHR45625:SF4">
    <property type="entry name" value="PEPTIDYLPROLYL ISOMERASE DOMAIN AND WD REPEAT-CONTAINING PROTEIN 1"/>
    <property type="match status" value="1"/>
</dbReference>
<reference evidence="5 6" key="1">
    <citation type="submission" date="2020-01" db="EMBL/GenBank/DDBJ databases">
        <authorList>
            <person name="Kim M.K."/>
        </authorList>
    </citation>
    <scope>NUCLEOTIDE SEQUENCE [LARGE SCALE GENOMIC DNA]</scope>
    <source>
        <strain evidence="5 6">172606-1</strain>
    </source>
</reference>
<gene>
    <name evidence="5" type="ORF">GXP67_26075</name>
</gene>
<dbReference type="PROSITE" id="PS51257">
    <property type="entry name" value="PROKAR_LIPOPROTEIN"/>
    <property type="match status" value="1"/>
</dbReference>
<comment type="function">
    <text evidence="3">PPIases accelerate the folding of proteins. It catalyzes the cis-trans isomerization of proline imidic peptide bonds in oligopeptides.</text>
</comment>
<keyword evidence="3" id="KW-0732">Signal</keyword>
<dbReference type="InterPro" id="IPR002130">
    <property type="entry name" value="Cyclophilin-type_PPIase_dom"/>
</dbReference>
<dbReference type="SUPFAM" id="SSF50891">
    <property type="entry name" value="Cyclophilin-like"/>
    <property type="match status" value="1"/>
</dbReference>
<evidence type="ECO:0000256" key="1">
    <source>
        <dbReference type="ARBA" id="ARBA00023110"/>
    </source>
</evidence>
<keyword evidence="1 3" id="KW-0697">Rotamase</keyword>
<dbReference type="Pfam" id="PF00160">
    <property type="entry name" value="Pro_isomerase"/>
    <property type="match status" value="1"/>
</dbReference>
<keyword evidence="2 3" id="KW-0413">Isomerase</keyword>
<accession>A0A6C0GPN3</accession>
<feature type="domain" description="PPIase cyclophilin-type" evidence="4">
    <location>
        <begin position="82"/>
        <end position="252"/>
    </location>
</feature>